<name>A0AAD7IG54_9AGAR</name>
<keyword evidence="2" id="KW-1133">Transmembrane helix</keyword>
<accession>A0AAD7IG54</accession>
<reference evidence="3" key="1">
    <citation type="submission" date="2023-03" db="EMBL/GenBank/DDBJ databases">
        <title>Massive genome expansion in bonnet fungi (Mycena s.s.) driven by repeated elements and novel gene families across ecological guilds.</title>
        <authorList>
            <consortium name="Lawrence Berkeley National Laboratory"/>
            <person name="Harder C.B."/>
            <person name="Miyauchi S."/>
            <person name="Viragh M."/>
            <person name="Kuo A."/>
            <person name="Thoen E."/>
            <person name="Andreopoulos B."/>
            <person name="Lu D."/>
            <person name="Skrede I."/>
            <person name="Drula E."/>
            <person name="Henrissat B."/>
            <person name="Morin E."/>
            <person name="Kohler A."/>
            <person name="Barry K."/>
            <person name="LaButti K."/>
            <person name="Morin E."/>
            <person name="Salamov A."/>
            <person name="Lipzen A."/>
            <person name="Mereny Z."/>
            <person name="Hegedus B."/>
            <person name="Baldrian P."/>
            <person name="Stursova M."/>
            <person name="Weitz H."/>
            <person name="Taylor A."/>
            <person name="Grigoriev I.V."/>
            <person name="Nagy L.G."/>
            <person name="Martin F."/>
            <person name="Kauserud H."/>
        </authorList>
    </citation>
    <scope>NUCLEOTIDE SEQUENCE</scope>
    <source>
        <strain evidence="3">CBHHK182m</strain>
    </source>
</reference>
<evidence type="ECO:0000313" key="4">
    <source>
        <dbReference type="Proteomes" id="UP001215598"/>
    </source>
</evidence>
<dbReference type="Proteomes" id="UP001215598">
    <property type="component" value="Unassembled WGS sequence"/>
</dbReference>
<comment type="caution">
    <text evidence="3">The sequence shown here is derived from an EMBL/GenBank/DDBJ whole genome shotgun (WGS) entry which is preliminary data.</text>
</comment>
<sequence length="319" mass="35196">MLCLLTTTTVHSFSAVRQPGGYGEGTGVGSRQREGAFFGSFLFNQACSPPGAHELYPRLTNAVRADMCNTALRLPLPGNEECYEHHVRGSCRPAIRARQRAHSWPLLVFNDIYHGIGSLPFLVFIVTGSLTYAAYCIYQKYHIALHYARAALNNIWCSVQVPRSDVVSKNASPDRTCMRPPRSPPHPRLGNDLEDVGILSTSDPGPSSGSLLHLRDTVFTKAIPSSTISSVPIDPNSTHIPPVHPPINRNTLKELDLDVIIRNPPLCHDLLFDPGLQLRSSSAPRPRVKACPRRCFHDRHALQNVVEGVQIIPRRGGRT</sequence>
<keyword evidence="2" id="KW-0472">Membrane</keyword>
<proteinExistence type="predicted"/>
<gene>
    <name evidence="3" type="ORF">B0H16DRAFT_1464602</name>
</gene>
<protein>
    <submittedName>
        <fullName evidence="3">Uncharacterized protein</fullName>
    </submittedName>
</protein>
<feature type="region of interest" description="Disordered" evidence="1">
    <location>
        <begin position="169"/>
        <end position="209"/>
    </location>
</feature>
<keyword evidence="4" id="KW-1185">Reference proteome</keyword>
<keyword evidence="2" id="KW-0812">Transmembrane</keyword>
<feature type="transmembrane region" description="Helical" evidence="2">
    <location>
        <begin position="112"/>
        <end position="138"/>
    </location>
</feature>
<dbReference type="EMBL" id="JARKIB010000100">
    <property type="protein sequence ID" value="KAJ7741043.1"/>
    <property type="molecule type" value="Genomic_DNA"/>
</dbReference>
<evidence type="ECO:0000256" key="2">
    <source>
        <dbReference type="SAM" id="Phobius"/>
    </source>
</evidence>
<evidence type="ECO:0000313" key="3">
    <source>
        <dbReference type="EMBL" id="KAJ7741043.1"/>
    </source>
</evidence>
<feature type="compositionally biased region" description="Polar residues" evidence="1">
    <location>
        <begin position="199"/>
        <end position="209"/>
    </location>
</feature>
<dbReference type="AlphaFoldDB" id="A0AAD7IG54"/>
<organism evidence="3 4">
    <name type="scientific">Mycena metata</name>
    <dbReference type="NCBI Taxonomy" id="1033252"/>
    <lineage>
        <taxon>Eukaryota</taxon>
        <taxon>Fungi</taxon>
        <taxon>Dikarya</taxon>
        <taxon>Basidiomycota</taxon>
        <taxon>Agaricomycotina</taxon>
        <taxon>Agaricomycetes</taxon>
        <taxon>Agaricomycetidae</taxon>
        <taxon>Agaricales</taxon>
        <taxon>Marasmiineae</taxon>
        <taxon>Mycenaceae</taxon>
        <taxon>Mycena</taxon>
    </lineage>
</organism>
<evidence type="ECO:0000256" key="1">
    <source>
        <dbReference type="SAM" id="MobiDB-lite"/>
    </source>
</evidence>